<proteinExistence type="inferred from homology"/>
<evidence type="ECO:0000256" key="2">
    <source>
        <dbReference type="ARBA" id="ARBA00013308"/>
    </source>
</evidence>
<feature type="binding site" evidence="14">
    <location>
        <position position="447"/>
    </location>
    <ligand>
        <name>ATP</name>
        <dbReference type="ChEBI" id="CHEBI:30616"/>
    </ligand>
</feature>
<comment type="catalytic activity">
    <reaction evidence="14">
        <text>ATP + (deoxyribonucleotide)n-3'-hydroxyl + 5'-phospho-(deoxyribonucleotide)m = (deoxyribonucleotide)n+m + AMP + diphosphate.</text>
        <dbReference type="EC" id="6.5.1.1"/>
    </reaction>
</comment>
<keyword evidence="12 14" id="KW-0234">DNA repair</keyword>
<evidence type="ECO:0000256" key="12">
    <source>
        <dbReference type="ARBA" id="ARBA00023204"/>
    </source>
</evidence>
<dbReference type="Gene3D" id="2.40.50.140">
    <property type="entry name" value="Nucleic acid-binding proteins"/>
    <property type="match status" value="1"/>
</dbReference>
<keyword evidence="7 14" id="KW-0547">Nucleotide-binding</keyword>
<evidence type="ECO:0000256" key="13">
    <source>
        <dbReference type="ARBA" id="ARBA00023306"/>
    </source>
</evidence>
<evidence type="ECO:0000313" key="18">
    <source>
        <dbReference type="EMBL" id="QQR92433.1"/>
    </source>
</evidence>
<feature type="binding site" evidence="14">
    <location>
        <position position="287"/>
    </location>
    <ligand>
        <name>ATP</name>
        <dbReference type="ChEBI" id="CHEBI:30616"/>
    </ligand>
</feature>
<dbReference type="GO" id="GO:0071897">
    <property type="term" value="P:DNA biosynthetic process"/>
    <property type="evidence" value="ECO:0007669"/>
    <property type="project" value="InterPro"/>
</dbReference>
<dbReference type="CDD" id="cd07969">
    <property type="entry name" value="OBF_DNA_ligase_I"/>
    <property type="match status" value="1"/>
</dbReference>
<dbReference type="Pfam" id="PF01068">
    <property type="entry name" value="DNA_ligase_A_M"/>
    <property type="match status" value="1"/>
</dbReference>
<comment type="cofactor">
    <cofactor evidence="14">
        <name>Mg(2+)</name>
        <dbReference type="ChEBI" id="CHEBI:18420"/>
    </cofactor>
</comment>
<feature type="binding site" evidence="14">
    <location>
        <position position="280"/>
    </location>
    <ligand>
        <name>ATP</name>
        <dbReference type="ChEBI" id="CHEBI:30616"/>
    </ligand>
</feature>
<comment type="similarity">
    <text evidence="1 14 15">Belongs to the ATP-dependent DNA ligase family.</text>
</comment>
<evidence type="ECO:0000256" key="4">
    <source>
        <dbReference type="ARBA" id="ARBA00022618"/>
    </source>
</evidence>
<keyword evidence="9 14" id="KW-0067">ATP-binding</keyword>
<dbReference type="NCBIfam" id="TIGR00574">
    <property type="entry name" value="dnl1"/>
    <property type="match status" value="1"/>
</dbReference>
<dbReference type="SUPFAM" id="SSF50249">
    <property type="entry name" value="Nucleic acid-binding proteins"/>
    <property type="match status" value="1"/>
</dbReference>
<keyword evidence="5 14" id="KW-0235">DNA replication</keyword>
<dbReference type="PANTHER" id="PTHR45674">
    <property type="entry name" value="DNA LIGASE 1/3 FAMILY MEMBER"/>
    <property type="match status" value="1"/>
</dbReference>
<dbReference type="GO" id="GO:0003677">
    <property type="term" value="F:DNA binding"/>
    <property type="evidence" value="ECO:0007669"/>
    <property type="project" value="InterPro"/>
</dbReference>
<protein>
    <recommendedName>
        <fullName evidence="2 14">DNA ligase</fullName>
        <ecNumber evidence="14">6.5.1.1</ecNumber>
    </recommendedName>
    <alternativeName>
        <fullName evidence="14">Polydeoxyribonucleotide synthase [ATP]</fullName>
    </alternativeName>
</protein>
<dbReference type="InterPro" id="IPR016059">
    <property type="entry name" value="DNA_ligase_ATP-dep_CS"/>
</dbReference>
<dbReference type="GO" id="GO:0006310">
    <property type="term" value="P:DNA recombination"/>
    <property type="evidence" value="ECO:0007669"/>
    <property type="project" value="UniProtKB-UniRule"/>
</dbReference>
<feature type="binding site" evidence="14">
    <location>
        <position position="372"/>
    </location>
    <ligand>
        <name>ATP</name>
        <dbReference type="ChEBI" id="CHEBI:30616"/>
    </ligand>
</feature>
<keyword evidence="8 14" id="KW-0227">DNA damage</keyword>
<evidence type="ECO:0000256" key="7">
    <source>
        <dbReference type="ARBA" id="ARBA00022741"/>
    </source>
</evidence>
<dbReference type="Pfam" id="PF04679">
    <property type="entry name" value="DNA_ligase_A_C"/>
    <property type="match status" value="1"/>
</dbReference>
<dbReference type="GO" id="GO:0051301">
    <property type="term" value="P:cell division"/>
    <property type="evidence" value="ECO:0007669"/>
    <property type="project" value="UniProtKB-KW"/>
</dbReference>
<evidence type="ECO:0000256" key="3">
    <source>
        <dbReference type="ARBA" id="ARBA00022598"/>
    </source>
</evidence>
<dbReference type="FunFam" id="1.10.3260.10:FF:000007">
    <property type="entry name" value="DNA ligase"/>
    <property type="match status" value="1"/>
</dbReference>
<evidence type="ECO:0000256" key="10">
    <source>
        <dbReference type="ARBA" id="ARBA00022842"/>
    </source>
</evidence>
<keyword evidence="4 14" id="KW-0132">Cell division</keyword>
<feature type="binding site" evidence="14">
    <location>
        <position position="302"/>
    </location>
    <ligand>
        <name>ATP</name>
        <dbReference type="ChEBI" id="CHEBI:30616"/>
    </ligand>
</feature>
<dbReference type="GO" id="GO:0005524">
    <property type="term" value="F:ATP binding"/>
    <property type="evidence" value="ECO:0007669"/>
    <property type="project" value="UniProtKB-UniRule"/>
</dbReference>
<dbReference type="PROSITE" id="PS00697">
    <property type="entry name" value="DNA_LIGASE_A1"/>
    <property type="match status" value="1"/>
</dbReference>
<dbReference type="EC" id="6.5.1.1" evidence="14"/>
<evidence type="ECO:0000256" key="15">
    <source>
        <dbReference type="RuleBase" id="RU004196"/>
    </source>
</evidence>
<evidence type="ECO:0000256" key="1">
    <source>
        <dbReference type="ARBA" id="ARBA00007572"/>
    </source>
</evidence>
<dbReference type="GO" id="GO:0003910">
    <property type="term" value="F:DNA ligase (ATP) activity"/>
    <property type="evidence" value="ECO:0007669"/>
    <property type="project" value="UniProtKB-UniRule"/>
</dbReference>
<dbReference type="Pfam" id="PF04675">
    <property type="entry name" value="DNA_ligase_A_N"/>
    <property type="match status" value="1"/>
</dbReference>
<feature type="coiled-coil region" evidence="16">
    <location>
        <begin position="191"/>
        <end position="218"/>
    </location>
</feature>
<dbReference type="Gene3D" id="3.30.470.30">
    <property type="entry name" value="DNA ligase/mRNA capping enzyme"/>
    <property type="match status" value="1"/>
</dbReference>
<dbReference type="InterPro" id="IPR012340">
    <property type="entry name" value="NA-bd_OB-fold"/>
</dbReference>
<keyword evidence="10 14" id="KW-0460">Magnesium</keyword>
<reference evidence="18" key="1">
    <citation type="submission" date="2020-11" db="EMBL/GenBank/DDBJ databases">
        <title>Connecting structure to function with the recovery of over 1000 high-quality activated sludge metagenome-assembled genomes encoding full-length rRNA genes using long-read sequencing.</title>
        <authorList>
            <person name="Singleton C.M."/>
            <person name="Petriglieri F."/>
            <person name="Kristensen J.M."/>
            <person name="Kirkegaard R.H."/>
            <person name="Michaelsen T.Y."/>
            <person name="Andersen M.H."/>
            <person name="Karst S.M."/>
            <person name="Dueholm M.S."/>
            <person name="Nielsen P.H."/>
            <person name="Albertsen M."/>
        </authorList>
    </citation>
    <scope>NUCLEOTIDE SEQUENCE</scope>
    <source>
        <strain evidence="18">Fred_18-Q3-R57-64_BAT3C.431</strain>
    </source>
</reference>
<dbReference type="Proteomes" id="UP000596004">
    <property type="component" value="Chromosome"/>
</dbReference>
<name>A0A7T9DJF1_9ARCH</name>
<dbReference type="GO" id="GO:0006281">
    <property type="term" value="P:DNA repair"/>
    <property type="evidence" value="ECO:0007669"/>
    <property type="project" value="UniProtKB-UniRule"/>
</dbReference>
<dbReference type="GO" id="GO:0046872">
    <property type="term" value="F:metal ion binding"/>
    <property type="evidence" value="ECO:0007669"/>
    <property type="project" value="UniProtKB-KW"/>
</dbReference>
<sequence>MRFEIVATAFDAIEKTTKRLDMTTQMAALLKETPASDARIVIYLTQGRLAPPYENIETGMGEKFVVQAIAKAAGYSKEEVDKRFKKTGDLGETAFELLSKKKQQALVMQTLSVKKVHENFMKLAKTTGEGTQDLKIKLLAELLNFSTPTEAKFIIRFALGSLRLGVGDPTIMDSMARVHLEEFKKMHPAIVKAIQEDKKHEKKEEEELERKIQLKLREQIEAKYNIHSDLGHIAELLAEKGLKGLDAIEMEPGVPIRPTLAERLPSSEEIVEKIGKCAVEAKYDGFRVQIHKHGKNVSIFSRNQENMTDMFPEIVLAAQEQLDAEKCIVEGEALAYNEKLQEFYPFQVTIQRKRKYDIDEKAKELPLKLFLFDCLLIDKKNLMPLPFEERRAHLKKLITSGDTIEMTKSIITDKPKEIDKFFNENVSSGLEGIMCKDLKAPYIAGGRKYAWIKFKRSYKGELQDTVDLAILGYFKGKGKRTEFGLGGLLCGVYDEDADEFKSISKIGTGFSEQMLADLDALLSKHVVKHKPVRVDSEFEPQIWVEPIYVIEVRADEITQSPMHTAGRNKEGVGYALRFPRILKLREDKKGDECTTVKEIITMYENQKKVKIEDSQ</sequence>
<dbReference type="GO" id="GO:0006273">
    <property type="term" value="P:lagging strand elongation"/>
    <property type="evidence" value="ECO:0007669"/>
    <property type="project" value="TreeGrafter"/>
</dbReference>
<dbReference type="HAMAP" id="MF_00407">
    <property type="entry name" value="DNA_ligase"/>
    <property type="match status" value="1"/>
</dbReference>
<evidence type="ECO:0000256" key="6">
    <source>
        <dbReference type="ARBA" id="ARBA00022723"/>
    </source>
</evidence>
<keyword evidence="3 14" id="KW-0436">Ligase</keyword>
<evidence type="ECO:0000256" key="11">
    <source>
        <dbReference type="ARBA" id="ARBA00023172"/>
    </source>
</evidence>
<evidence type="ECO:0000259" key="17">
    <source>
        <dbReference type="PROSITE" id="PS50160"/>
    </source>
</evidence>
<evidence type="ECO:0000256" key="14">
    <source>
        <dbReference type="HAMAP-Rule" id="MF_00407"/>
    </source>
</evidence>
<evidence type="ECO:0000256" key="16">
    <source>
        <dbReference type="SAM" id="Coils"/>
    </source>
</evidence>
<dbReference type="InterPro" id="IPR000977">
    <property type="entry name" value="DNA_ligase_ATP-dep"/>
</dbReference>
<dbReference type="InterPro" id="IPR012309">
    <property type="entry name" value="DNA_ligase_ATP-dep_C"/>
</dbReference>
<feature type="active site" description="N6-AMP-lysine intermediate" evidence="14">
    <location>
        <position position="282"/>
    </location>
</feature>
<comment type="function">
    <text evidence="14">DNA ligase that seals nicks in double-stranded DNA during DNA replication, DNA recombination and DNA repair.</text>
</comment>
<dbReference type="CDD" id="cd07901">
    <property type="entry name" value="Adenylation_DNA_ligase_Arch_LigB"/>
    <property type="match status" value="1"/>
</dbReference>
<keyword evidence="6 14" id="KW-0479">Metal-binding</keyword>
<dbReference type="InterPro" id="IPR012310">
    <property type="entry name" value="DNA_ligase_ATP-dep_cent"/>
</dbReference>
<dbReference type="InterPro" id="IPR012308">
    <property type="entry name" value="DNA_ligase_ATP-dep_N"/>
</dbReference>
<dbReference type="PROSITE" id="PS50160">
    <property type="entry name" value="DNA_LIGASE_A3"/>
    <property type="match status" value="1"/>
</dbReference>
<dbReference type="SUPFAM" id="SSF117018">
    <property type="entry name" value="ATP-dependent DNA ligase DNA-binding domain"/>
    <property type="match status" value="1"/>
</dbReference>
<dbReference type="SUPFAM" id="SSF56091">
    <property type="entry name" value="DNA ligase/mRNA capping enzyme, catalytic domain"/>
    <property type="match status" value="1"/>
</dbReference>
<dbReference type="InterPro" id="IPR022865">
    <property type="entry name" value="DNA_ligae_ATP-dep_bac/arc"/>
</dbReference>
<organism evidence="18">
    <name type="scientific">Candidatus Iainarchaeum sp</name>
    <dbReference type="NCBI Taxonomy" id="3101447"/>
    <lineage>
        <taxon>Archaea</taxon>
        <taxon>Candidatus Iainarchaeota</taxon>
        <taxon>Candidatus Iainarchaeia</taxon>
        <taxon>Candidatus Iainarchaeales</taxon>
        <taxon>Candidatus Iainarchaeaceae</taxon>
        <taxon>Candidatus Iainarchaeum</taxon>
    </lineage>
</organism>
<feature type="binding site" evidence="14">
    <location>
        <position position="453"/>
    </location>
    <ligand>
        <name>ATP</name>
        <dbReference type="ChEBI" id="CHEBI:30616"/>
    </ligand>
</feature>
<evidence type="ECO:0000256" key="5">
    <source>
        <dbReference type="ARBA" id="ARBA00022705"/>
    </source>
</evidence>
<gene>
    <name evidence="14" type="primary">lig</name>
    <name evidence="18" type="ORF">IPJ89_04755</name>
</gene>
<keyword evidence="11 14" id="KW-0233">DNA recombination</keyword>
<evidence type="ECO:0000256" key="9">
    <source>
        <dbReference type="ARBA" id="ARBA00022840"/>
    </source>
</evidence>
<dbReference type="PANTHER" id="PTHR45674:SF4">
    <property type="entry name" value="DNA LIGASE 1"/>
    <property type="match status" value="1"/>
</dbReference>
<accession>A0A7T9DJF1</accession>
<keyword evidence="16" id="KW-0175">Coiled coil</keyword>
<dbReference type="EMBL" id="CP064981">
    <property type="protein sequence ID" value="QQR92433.1"/>
    <property type="molecule type" value="Genomic_DNA"/>
</dbReference>
<dbReference type="InterPro" id="IPR050191">
    <property type="entry name" value="ATP-dep_DNA_ligase"/>
</dbReference>
<feature type="binding site" evidence="14">
    <location>
        <position position="332"/>
    </location>
    <ligand>
        <name>ATP</name>
        <dbReference type="ChEBI" id="CHEBI:30616"/>
    </ligand>
</feature>
<dbReference type="Gene3D" id="1.10.3260.10">
    <property type="entry name" value="DNA ligase, ATP-dependent, N-terminal domain"/>
    <property type="match status" value="1"/>
</dbReference>
<keyword evidence="13 14" id="KW-0131">Cell cycle</keyword>
<dbReference type="InterPro" id="IPR036599">
    <property type="entry name" value="DNA_ligase_N_sf"/>
</dbReference>
<feature type="domain" description="ATP-dependent DNA ligase family profile" evidence="17">
    <location>
        <begin position="360"/>
        <end position="480"/>
    </location>
</feature>
<dbReference type="AlphaFoldDB" id="A0A7T9DJF1"/>
<evidence type="ECO:0000256" key="8">
    <source>
        <dbReference type="ARBA" id="ARBA00022763"/>
    </source>
</evidence>